<feature type="coiled-coil region" evidence="1">
    <location>
        <begin position="776"/>
        <end position="877"/>
    </location>
</feature>
<evidence type="ECO:0000256" key="1">
    <source>
        <dbReference type="SAM" id="Coils"/>
    </source>
</evidence>
<gene>
    <name evidence="4" type="ORF">RhiirA4_511644</name>
</gene>
<evidence type="ECO:0000256" key="2">
    <source>
        <dbReference type="SAM" id="MobiDB-lite"/>
    </source>
</evidence>
<feature type="transmembrane region" description="Helical" evidence="3">
    <location>
        <begin position="45"/>
        <end position="64"/>
    </location>
</feature>
<evidence type="ECO:0000313" key="4">
    <source>
        <dbReference type="EMBL" id="PKY58074.1"/>
    </source>
</evidence>
<protein>
    <submittedName>
        <fullName evidence="4">Uncharacterized protein</fullName>
    </submittedName>
</protein>
<keyword evidence="3" id="KW-1133">Transmembrane helix</keyword>
<proteinExistence type="predicted"/>
<dbReference type="VEuPathDB" id="FungiDB:FUN_011092"/>
<dbReference type="Proteomes" id="UP000234323">
    <property type="component" value="Unassembled WGS sequence"/>
</dbReference>
<keyword evidence="1" id="KW-0175">Coiled coil</keyword>
<feature type="coiled-coil region" evidence="1">
    <location>
        <begin position="707"/>
        <end position="734"/>
    </location>
</feature>
<organism evidence="4 5">
    <name type="scientific">Rhizophagus irregularis</name>
    <dbReference type="NCBI Taxonomy" id="588596"/>
    <lineage>
        <taxon>Eukaryota</taxon>
        <taxon>Fungi</taxon>
        <taxon>Fungi incertae sedis</taxon>
        <taxon>Mucoromycota</taxon>
        <taxon>Glomeromycotina</taxon>
        <taxon>Glomeromycetes</taxon>
        <taxon>Glomerales</taxon>
        <taxon>Glomeraceae</taxon>
        <taxon>Rhizophagus</taxon>
    </lineage>
</organism>
<dbReference type="EMBL" id="LLXI01002834">
    <property type="protein sequence ID" value="PKY58074.1"/>
    <property type="molecule type" value="Genomic_DNA"/>
</dbReference>
<keyword evidence="5" id="KW-1185">Reference proteome</keyword>
<sequence>MDEETSLKGLKERRLKVAREYRLKNLKRVADKNLALHKIAKKNTFQAIIFSLSTILFGAIFVFLDGNSGITKIVENAAVGVGSLMTLLTSFKDFMTKTSTDEDCIAIKFSEVSDESVDLSLKTTDEDDIRNTENTIECWCKWKKCDFNKRGDYYFWRDFFNSRWNTALDLENLLKDLFKPYDMKDDKQEKFDNSELSKTTERLTSLVENDPKKVNEVQDAIAPDIALWIWKLYTAMEELDFMLQKNTNSQSELNMKKLMKKLSLKELVKIILDSEDQKYHFKSESTKLTVDYHILRELYGASKELLNIVEKENEKKNEQPSKKGSDGIEEEFTKITKKLEVIKQIMEKSKKSHTKEFTDFTNNLIGELDGIKERLKYINQWAEGLNNFTDPTSAQVDQLLEEIPKILNCDNLEKYDEKWKKTFYKTSKREDTLKQKDPPNLKDITNLPLIIYEIEKELSKTPKILKEIDQKIETPIEDLGYAKIVNRCSKDKLDDIEKKLFEMHDNIRKDLMNSEIDKIEKNLLKVFIEKLSNPLEIFETENVKELKEFNEKLSKVFKKFIEKKLSNYNSECIGELSKTFENFDTNNVKEFNDNISEVLKKFKMEEKLFTKKFTEEFSDNSEIEKLCEKIDKLKKETSQETSKEELKESKELKELLVRLLKELSQISKVLILNEYITLREKNNYTKLHVIFFPNYNKEEVEEKKIEKKLLKAFIDELSNTLEEFETENVKEFNDIISEVLKEFIKNKLSNYKVEEEFSKIHNNFKTEKAKKYITFIEEISKNSDNSEIKIKKLYEKIDELKKELSKIHNENHFKTRKAKKIIDEFSKNHDNYPNIEILYEKIDELKKNCQKTSREESKELKELLERLLKELHQISKEFILKEFIKLREDYNYTKLHEWLNEGLSDFTELLNKNDNDMEIDKIEKKLLKVFIDKSYEILNLGKELSNTLGNVKEFNDKISNVIVKKLSNYKVEEKLFEKNDETSQKELLKKWYPNELHQISKELKLKKFIELRKTDYSKLHKGLNELEKLQKLLNKDDEEIDYSKLHKELLKSMEINNEEIDNKDIDKIEKKLLKVFIEELSNTGNVKEFNNIISEVLEEFIDNELSSLNDKVKKETSQETLREESQESKELKELLERLLKELDPKELHQISKGLILKKFIELRKHNYYTKLHKGSKIIFDDDVKKVTEDHSDDDDDDDKKETENQSSVDDYIMQIDANKEGEQ</sequence>
<feature type="region of interest" description="Disordered" evidence="2">
    <location>
        <begin position="1187"/>
        <end position="1223"/>
    </location>
</feature>
<dbReference type="VEuPathDB" id="FungiDB:RhiirA1_454795"/>
<name>A0A2I1HGT2_9GLOM</name>
<keyword evidence="3" id="KW-0472">Membrane</keyword>
<feature type="coiled-coil region" evidence="1">
    <location>
        <begin position="623"/>
        <end position="662"/>
    </location>
</feature>
<accession>A0A2I1HGT2</accession>
<evidence type="ECO:0000256" key="3">
    <source>
        <dbReference type="SAM" id="Phobius"/>
    </source>
</evidence>
<reference evidence="4 5" key="1">
    <citation type="submission" date="2015-10" db="EMBL/GenBank/DDBJ databases">
        <title>Genome analyses suggest a sexual origin of heterokaryosis in a supposedly ancient asexual fungus.</title>
        <authorList>
            <person name="Ropars J."/>
            <person name="Sedzielewska K."/>
            <person name="Noel J."/>
            <person name="Charron P."/>
            <person name="Farinelli L."/>
            <person name="Marton T."/>
            <person name="Kruger M."/>
            <person name="Pelin A."/>
            <person name="Brachmann A."/>
            <person name="Corradi N."/>
        </authorList>
    </citation>
    <scope>NUCLEOTIDE SEQUENCE [LARGE SCALE GENOMIC DNA]</scope>
    <source>
        <strain evidence="4 5">A4</strain>
    </source>
</reference>
<dbReference type="AlphaFoldDB" id="A0A2I1HGT2"/>
<feature type="coiled-coil region" evidence="1">
    <location>
        <begin position="1114"/>
        <end position="1141"/>
    </location>
</feature>
<dbReference type="VEuPathDB" id="FungiDB:RhiirFUN_006147"/>
<evidence type="ECO:0000313" key="5">
    <source>
        <dbReference type="Proteomes" id="UP000234323"/>
    </source>
</evidence>
<comment type="caution">
    <text evidence="4">The sequence shown here is derived from an EMBL/GenBank/DDBJ whole genome shotgun (WGS) entry which is preliminary data.</text>
</comment>
<keyword evidence="3" id="KW-0812">Transmembrane</keyword>